<dbReference type="Pfam" id="PF13191">
    <property type="entry name" value="AAA_16"/>
    <property type="match status" value="1"/>
</dbReference>
<dbReference type="PANTHER" id="PTHR16305:SF28">
    <property type="entry name" value="GUANYLATE CYCLASE DOMAIN-CONTAINING PROTEIN"/>
    <property type="match status" value="1"/>
</dbReference>
<dbReference type="AlphaFoldDB" id="A0A7C6AEQ5"/>
<feature type="repeat" description="TPR" evidence="3">
    <location>
        <begin position="809"/>
        <end position="842"/>
    </location>
</feature>
<keyword evidence="2" id="KW-0067">ATP-binding</keyword>
<dbReference type="InterPro" id="IPR011990">
    <property type="entry name" value="TPR-like_helical_dom_sf"/>
</dbReference>
<dbReference type="Gene3D" id="3.30.70.1230">
    <property type="entry name" value="Nucleotide cyclase"/>
    <property type="match status" value="1"/>
</dbReference>
<feature type="repeat" description="TPR" evidence="3">
    <location>
        <begin position="929"/>
        <end position="962"/>
    </location>
</feature>
<keyword evidence="3" id="KW-0802">TPR repeat</keyword>
<dbReference type="PROSITE" id="PS50125">
    <property type="entry name" value="GUANYLATE_CYCLASE_2"/>
    <property type="match status" value="1"/>
</dbReference>
<dbReference type="PROSITE" id="PS50005">
    <property type="entry name" value="TPR"/>
    <property type="match status" value="5"/>
</dbReference>
<dbReference type="SMART" id="SM00028">
    <property type="entry name" value="TPR"/>
    <property type="match status" value="10"/>
</dbReference>
<organism evidence="5">
    <name type="scientific">candidate division WOR-3 bacterium</name>
    <dbReference type="NCBI Taxonomy" id="2052148"/>
    <lineage>
        <taxon>Bacteria</taxon>
        <taxon>Bacteria division WOR-3</taxon>
    </lineage>
</organism>
<feature type="domain" description="Guanylate cyclase" evidence="4">
    <location>
        <begin position="35"/>
        <end position="161"/>
    </location>
</feature>
<reference evidence="5" key="1">
    <citation type="journal article" date="2020" name="mSystems">
        <title>Genome- and Community-Level Interaction Insights into Carbon Utilization and Element Cycling Functions of Hydrothermarchaeota in Hydrothermal Sediment.</title>
        <authorList>
            <person name="Zhou Z."/>
            <person name="Liu Y."/>
            <person name="Xu W."/>
            <person name="Pan J."/>
            <person name="Luo Z.H."/>
            <person name="Li M."/>
        </authorList>
    </citation>
    <scope>NUCLEOTIDE SEQUENCE [LARGE SCALE GENOMIC DNA]</scope>
    <source>
        <strain evidence="5">SpSt-783</strain>
    </source>
</reference>
<dbReference type="Pfam" id="PF00211">
    <property type="entry name" value="Guanylate_cyc"/>
    <property type="match status" value="1"/>
</dbReference>
<dbReference type="CDD" id="cd07302">
    <property type="entry name" value="CHD"/>
    <property type="match status" value="1"/>
</dbReference>
<name>A0A7C6AEQ5_UNCW3</name>
<evidence type="ECO:0000259" key="4">
    <source>
        <dbReference type="PROSITE" id="PS50125"/>
    </source>
</evidence>
<dbReference type="InterPro" id="IPR041664">
    <property type="entry name" value="AAA_16"/>
</dbReference>
<proteinExistence type="predicted"/>
<feature type="repeat" description="TPR" evidence="3">
    <location>
        <begin position="969"/>
        <end position="1002"/>
    </location>
</feature>
<accession>A0A7C6AEQ5</accession>
<dbReference type="SUPFAM" id="SSF55073">
    <property type="entry name" value="Nucleotide cyclase"/>
    <property type="match status" value="1"/>
</dbReference>
<evidence type="ECO:0000256" key="2">
    <source>
        <dbReference type="ARBA" id="ARBA00022840"/>
    </source>
</evidence>
<dbReference type="SUPFAM" id="SSF52540">
    <property type="entry name" value="P-loop containing nucleoside triphosphate hydrolases"/>
    <property type="match status" value="1"/>
</dbReference>
<dbReference type="SMART" id="SM00044">
    <property type="entry name" value="CYCc"/>
    <property type="match status" value="1"/>
</dbReference>
<gene>
    <name evidence="5" type="ORF">ENV70_00860</name>
</gene>
<dbReference type="InterPro" id="IPR019734">
    <property type="entry name" value="TPR_rpt"/>
</dbReference>
<comment type="caution">
    <text evidence="5">The sequence shown here is derived from an EMBL/GenBank/DDBJ whole genome shotgun (WGS) entry which is preliminary data.</text>
</comment>
<dbReference type="InterPro" id="IPR001054">
    <property type="entry name" value="A/G_cyclase"/>
</dbReference>
<protein>
    <submittedName>
        <fullName evidence="5">Tetratricopeptide repeat protein</fullName>
    </submittedName>
</protein>
<feature type="repeat" description="TPR" evidence="3">
    <location>
        <begin position="849"/>
        <end position="882"/>
    </location>
</feature>
<dbReference type="InterPro" id="IPR029787">
    <property type="entry name" value="Nucleotide_cyclase"/>
</dbReference>
<dbReference type="GO" id="GO:0035556">
    <property type="term" value="P:intracellular signal transduction"/>
    <property type="evidence" value="ECO:0007669"/>
    <property type="project" value="InterPro"/>
</dbReference>
<evidence type="ECO:0000313" key="5">
    <source>
        <dbReference type="EMBL" id="HHS62154.1"/>
    </source>
</evidence>
<dbReference type="GO" id="GO:0005524">
    <property type="term" value="F:ATP binding"/>
    <property type="evidence" value="ECO:0007669"/>
    <property type="project" value="UniProtKB-KW"/>
</dbReference>
<dbReference type="GO" id="GO:0004016">
    <property type="term" value="F:adenylate cyclase activity"/>
    <property type="evidence" value="ECO:0007669"/>
    <property type="project" value="TreeGrafter"/>
</dbReference>
<dbReference type="Gene3D" id="1.25.40.10">
    <property type="entry name" value="Tetratricopeptide repeat domain"/>
    <property type="match status" value="2"/>
</dbReference>
<keyword evidence="1" id="KW-0547">Nucleotide-binding</keyword>
<sequence>MNCPRCGYNNPETANFCSCCGLQLIKTTGQRRPVAVIFADISGFTSLAEKMDPEEVKDLIDQCLQRLAQVIQKYEGFVDKFIGDCVMALFGAPIAHEDDPLRAVLAGLDLLKEIKAFNAEKKQNLSLSIGINYGLVATGDLGRPGGYTVMGDTVNIAQRLQVAAPRGKIYVSEEIYKYTNREVIYKRLKKISVKGKKDRIPVYAPLRARLKYGQRKIEEIPLIGRVEEMNFLNKIFQEVNSGRGRVVAIVGEAGIGKTKLVYEFKKRLGKNAFITEGKGIEYHINSPYFVLKEILKRVFGINDDDTPAMITRRIIRFIENTDDAILNVKLPYYKYFLSADLTKSERAQLESMQGEDRSRLLLEAIHSLFLKFSRFKPLVMIFDDCHWIDKETIEFIHTITGSIGYKPVMLITLYRPSFDIGNISQLPYFSSITLKPLRIDETTALLKKILHCDKIDRDLFTLLLKKSGAVPFYISELALNLVNNDMIHIKDGVAKLKGDLTISIPRSLDELIMTKIDKLSTDLRYIVNIASVIGEEFSFKLLNALIPGKERLRQNLAYIVQQNIFKITELKDSSEDEKYAFTHSIIRDAIYNSLLKKQQREYHQKVGFIMEKIFNLTIEEYFDALAHHFYLGGETTKALEYMERAGDQKKELYLNNSAIELYKKCLTMVPEGMPQISIRIFEKLGTIYELIGDYENALVSYSNMESYAGKDPVVKARSLRHRANIIANQGDFDKGLELLTKAYEYLKSFKERLSVSVLVEVSNIRNLECWLYRIKGRMEIAESKGLEAIKIITRIKDWKFNTELKQALTRAYNNLSVIYCVKGDFEKALQICKEALNVAEDTGDLRGKVNAYNVMGTVFKAQGDYEKAIDSFTMNLKITEELGDKRGIGVAYCNLGNVYQHKGDNSTALDLYQKFLEISQELRDKSGIGMASNNMGIIYFNMGNYEKALKFFENYLNICKELGDKRGIAIAYGNMGEVLMNRFEYDRAVALFKKFLKISQEIGDKRGIASASYNLGYVYTEIARLKLAYKYSNEARKFFESIGNKNALGMVLNTIALIKLKENEPEEALKLLDSSFSFAETTHSDELKIQCLFTKARVYAQIDKERAKENFNMAIELCQKSKIKKLLADIYYEYALFLNRINEKQMAKRYKNLAAQYYSEINIKRR</sequence>
<feature type="repeat" description="TPR" evidence="3">
    <location>
        <begin position="889"/>
        <end position="922"/>
    </location>
</feature>
<dbReference type="GO" id="GO:0005737">
    <property type="term" value="C:cytoplasm"/>
    <property type="evidence" value="ECO:0007669"/>
    <property type="project" value="TreeGrafter"/>
</dbReference>
<dbReference type="EMBL" id="DTHJ01000018">
    <property type="protein sequence ID" value="HHS62154.1"/>
    <property type="molecule type" value="Genomic_DNA"/>
</dbReference>
<evidence type="ECO:0000256" key="1">
    <source>
        <dbReference type="ARBA" id="ARBA00022741"/>
    </source>
</evidence>
<dbReference type="Pfam" id="PF13424">
    <property type="entry name" value="TPR_12"/>
    <property type="match status" value="3"/>
</dbReference>
<dbReference type="PANTHER" id="PTHR16305">
    <property type="entry name" value="TESTICULAR SOLUBLE ADENYLYL CYCLASE"/>
    <property type="match status" value="1"/>
</dbReference>
<dbReference type="Gene3D" id="3.40.50.300">
    <property type="entry name" value="P-loop containing nucleotide triphosphate hydrolases"/>
    <property type="match status" value="1"/>
</dbReference>
<dbReference type="GO" id="GO:0009190">
    <property type="term" value="P:cyclic nucleotide biosynthetic process"/>
    <property type="evidence" value="ECO:0007669"/>
    <property type="project" value="InterPro"/>
</dbReference>
<dbReference type="SUPFAM" id="SSF48452">
    <property type="entry name" value="TPR-like"/>
    <property type="match status" value="3"/>
</dbReference>
<dbReference type="InterPro" id="IPR027417">
    <property type="entry name" value="P-loop_NTPase"/>
</dbReference>
<evidence type="ECO:0000256" key="3">
    <source>
        <dbReference type="PROSITE-ProRule" id="PRU00339"/>
    </source>
</evidence>